<reference evidence="4" key="1">
    <citation type="submission" date="2023-04" db="EMBL/GenBank/DDBJ databases">
        <title>Sphingomonas sp. MAHUQ-71 isolated from rice field.</title>
        <authorList>
            <person name="Huq M.A."/>
        </authorList>
    </citation>
    <scope>NUCLEOTIDE SEQUENCE</scope>
    <source>
        <strain evidence="4">MAHUQ-71</strain>
    </source>
</reference>
<organism evidence="4 5">
    <name type="scientific">Sphingomonas oryzagri</name>
    <dbReference type="NCBI Taxonomy" id="3042314"/>
    <lineage>
        <taxon>Bacteria</taxon>
        <taxon>Pseudomonadati</taxon>
        <taxon>Pseudomonadota</taxon>
        <taxon>Alphaproteobacteria</taxon>
        <taxon>Sphingomonadales</taxon>
        <taxon>Sphingomonadaceae</taxon>
        <taxon>Sphingomonas</taxon>
    </lineage>
</organism>
<sequence length="167" mass="17834">MRILLAAVAALAVAAPAFAQDAAPFTGARLGVTLGYDKTHGQDGFTYGGAFGYDYAVTPKITLGGEATFEDSTTKGLGFHASRDVAISARAGYVLTPKILAFAKVGYDTTRIEFQGDHTNLEGVRYGGGLEYSVTPRTYISAEYRRTEYEDNFGGRDAAIFGAGFRF</sequence>
<dbReference type="SUPFAM" id="SSF56925">
    <property type="entry name" value="OMPA-like"/>
    <property type="match status" value="1"/>
</dbReference>
<name>A0ABT6N418_9SPHN</name>
<dbReference type="RefSeq" id="WP_281045407.1">
    <property type="nucleotide sequence ID" value="NZ_JARYGZ010000002.1"/>
</dbReference>
<keyword evidence="5" id="KW-1185">Reference proteome</keyword>
<dbReference type="Pfam" id="PF13505">
    <property type="entry name" value="OMP_b-brl"/>
    <property type="match status" value="1"/>
</dbReference>
<feature type="domain" description="Outer membrane protein beta-barrel" evidence="3">
    <location>
        <begin position="6"/>
        <end position="167"/>
    </location>
</feature>
<feature type="signal peptide" evidence="2">
    <location>
        <begin position="1"/>
        <end position="19"/>
    </location>
</feature>
<dbReference type="Gene3D" id="2.40.160.20">
    <property type="match status" value="1"/>
</dbReference>
<evidence type="ECO:0000259" key="3">
    <source>
        <dbReference type="Pfam" id="PF13505"/>
    </source>
</evidence>
<dbReference type="EMBL" id="JARYGZ010000002">
    <property type="protein sequence ID" value="MDH7640045.1"/>
    <property type="molecule type" value="Genomic_DNA"/>
</dbReference>
<dbReference type="InterPro" id="IPR011250">
    <property type="entry name" value="OMP/PagP_B-barrel"/>
</dbReference>
<dbReference type="InterPro" id="IPR027385">
    <property type="entry name" value="Beta-barrel_OMP"/>
</dbReference>
<accession>A0ABT6N418</accession>
<keyword evidence="1 2" id="KW-0732">Signal</keyword>
<gene>
    <name evidence="4" type="ORF">QGN17_15010</name>
</gene>
<feature type="chain" id="PRO_5045093712" evidence="2">
    <location>
        <begin position="20"/>
        <end position="167"/>
    </location>
</feature>
<evidence type="ECO:0000313" key="5">
    <source>
        <dbReference type="Proteomes" id="UP001160625"/>
    </source>
</evidence>
<evidence type="ECO:0000256" key="1">
    <source>
        <dbReference type="ARBA" id="ARBA00022729"/>
    </source>
</evidence>
<proteinExistence type="predicted"/>
<dbReference type="Proteomes" id="UP001160625">
    <property type="component" value="Unassembled WGS sequence"/>
</dbReference>
<comment type="caution">
    <text evidence="4">The sequence shown here is derived from an EMBL/GenBank/DDBJ whole genome shotgun (WGS) entry which is preliminary data.</text>
</comment>
<protein>
    <submittedName>
        <fullName evidence="4">Outer membrane beta-barrel protein</fullName>
    </submittedName>
</protein>
<evidence type="ECO:0000256" key="2">
    <source>
        <dbReference type="SAM" id="SignalP"/>
    </source>
</evidence>
<evidence type="ECO:0000313" key="4">
    <source>
        <dbReference type="EMBL" id="MDH7640045.1"/>
    </source>
</evidence>